<dbReference type="SUPFAM" id="SSF50978">
    <property type="entry name" value="WD40 repeat-like"/>
    <property type="match status" value="1"/>
</dbReference>
<gene>
    <name evidence="6" type="ORF">LAMI_0D10660G</name>
</gene>
<keyword evidence="2" id="KW-0539">Nucleus</keyword>
<dbReference type="Proteomes" id="UP000191024">
    <property type="component" value="Chromosome D"/>
</dbReference>
<dbReference type="OrthoDB" id="30195at2759"/>
<reference evidence="6 7" key="1">
    <citation type="submission" date="2016-03" db="EMBL/GenBank/DDBJ databases">
        <authorList>
            <person name="Devillers H."/>
        </authorList>
    </citation>
    <scope>NUCLEOTIDE SEQUENCE [LARGE SCALE GENOMIC DNA]</scope>
    <source>
        <strain evidence="6">CBS 11717</strain>
    </source>
</reference>
<dbReference type="InterPro" id="IPR036322">
    <property type="entry name" value="WD40_repeat_dom_sf"/>
</dbReference>
<feature type="compositionally biased region" description="Acidic residues" evidence="4">
    <location>
        <begin position="603"/>
        <end position="618"/>
    </location>
</feature>
<dbReference type="InterPro" id="IPR052414">
    <property type="entry name" value="U3_snoRNA-assoc_WDR"/>
</dbReference>
<evidence type="ECO:0000256" key="3">
    <source>
        <dbReference type="ARBA" id="ARBA00038335"/>
    </source>
</evidence>
<proteinExistence type="inferred from homology"/>
<feature type="region of interest" description="Disordered" evidence="4">
    <location>
        <begin position="573"/>
        <end position="618"/>
    </location>
</feature>
<protein>
    <submittedName>
        <fullName evidence="6">LAMI_0D10660g1_1</fullName>
    </submittedName>
</protein>
<dbReference type="InterPro" id="IPR007148">
    <property type="entry name" value="SSU_processome_Utp12"/>
</dbReference>
<dbReference type="STRING" id="1230905.A0A1G4JEA7"/>
<dbReference type="PANTHER" id="PTHR44267">
    <property type="entry name" value="WD REPEAT-CONTAINING PROTEIN 43"/>
    <property type="match status" value="1"/>
</dbReference>
<name>A0A1G4JEA7_9SACH</name>
<dbReference type="Gene3D" id="2.130.10.10">
    <property type="entry name" value="YVTN repeat-like/Quinoprotein amine dehydrogenase"/>
    <property type="match status" value="1"/>
</dbReference>
<dbReference type="GO" id="GO:0032040">
    <property type="term" value="C:small-subunit processome"/>
    <property type="evidence" value="ECO:0007669"/>
    <property type="project" value="UniProtKB-ARBA"/>
</dbReference>
<dbReference type="GO" id="GO:0000462">
    <property type="term" value="P:maturation of SSU-rRNA from tricistronic rRNA transcript (SSU-rRNA, 5.8S rRNA, LSU-rRNA)"/>
    <property type="evidence" value="ECO:0007669"/>
    <property type="project" value="TreeGrafter"/>
</dbReference>
<comment type="subcellular location">
    <subcellularLocation>
        <location evidence="1">Nucleus</location>
    </subcellularLocation>
</comment>
<evidence type="ECO:0000256" key="4">
    <source>
        <dbReference type="SAM" id="MobiDB-lite"/>
    </source>
</evidence>
<evidence type="ECO:0000259" key="5">
    <source>
        <dbReference type="Pfam" id="PF04003"/>
    </source>
</evidence>
<organism evidence="6 7">
    <name type="scientific">Lachancea mirantina</name>
    <dbReference type="NCBI Taxonomy" id="1230905"/>
    <lineage>
        <taxon>Eukaryota</taxon>
        <taxon>Fungi</taxon>
        <taxon>Dikarya</taxon>
        <taxon>Ascomycota</taxon>
        <taxon>Saccharomycotina</taxon>
        <taxon>Saccharomycetes</taxon>
        <taxon>Saccharomycetales</taxon>
        <taxon>Saccharomycetaceae</taxon>
        <taxon>Lachancea</taxon>
    </lineage>
</organism>
<feature type="compositionally biased region" description="Polar residues" evidence="4">
    <location>
        <begin position="590"/>
        <end position="602"/>
    </location>
</feature>
<dbReference type="EMBL" id="LT598463">
    <property type="protein sequence ID" value="SCU88593.1"/>
    <property type="molecule type" value="Genomic_DNA"/>
</dbReference>
<evidence type="ECO:0000256" key="2">
    <source>
        <dbReference type="ARBA" id="ARBA00023242"/>
    </source>
</evidence>
<dbReference type="AlphaFoldDB" id="A0A1G4JEA7"/>
<evidence type="ECO:0000313" key="7">
    <source>
        <dbReference type="Proteomes" id="UP000191024"/>
    </source>
</evidence>
<dbReference type="PANTHER" id="PTHR44267:SF1">
    <property type="entry name" value="WD REPEAT-CONTAINING PROTEIN 43"/>
    <property type="match status" value="1"/>
</dbReference>
<evidence type="ECO:0000313" key="6">
    <source>
        <dbReference type="EMBL" id="SCU88593.1"/>
    </source>
</evidence>
<sequence>MSNLPVIASQFDPRGESFAYVSVALDRHRIGVESVSQSGIARSVGLEARSLVLESSQLRVTALQWVGKDAQEVQNVAVGLNNGEIWIYAPAANQIVSKLASGSAHAVRDIDTFRDTLWSCDADDTLYRFSLVDFTLQTHFKVEGCSDLQKLCIIGPERVLVASHAVSLVDTVAKQVVRTYPGHVSSVTHLQMLSEECFLTAAAMDRFVNVYNTETGATRSVLVAQSNVVQVSHFQDKTVAVTTEDGALEVFPDALVHVSNKKRKVMSKHSSSLIKIARPQSAEALPVLNAALSADVLTYCWLEAATLPYFDKLQWRDLGATEIIEKARPSAKSTMHKSTYGDDVAAATSYAEGNATVTSGDNFKYVTEAIAEVEREGGEEESLADMLESANLQSKSSLSKRAKKKATMGTLSVVLSQALQSNDHSLMESVLNNRDEKVIKGTITRLQPVLAVVLLERLAERIARQTNRQGPLNVWVKWCLIIHGGYLARMPNLTSSLASLHSTLRKRCELLPRLKVLETRLECAINQISVLSVSDTDLANGHFIPEENEDEVEYNEELDDAGLIEDGELDIASEDEDAEFSSEELADGSRTANGENLASGNESDVDADEEGYSDVEVN</sequence>
<feature type="domain" description="Small-subunit processome Utp12" evidence="5">
    <location>
        <begin position="422"/>
        <end position="521"/>
    </location>
</feature>
<keyword evidence="7" id="KW-1185">Reference proteome</keyword>
<dbReference type="InterPro" id="IPR015943">
    <property type="entry name" value="WD40/YVTN_repeat-like_dom_sf"/>
</dbReference>
<comment type="similarity">
    <text evidence="3">Belongs to the UTP5 family.</text>
</comment>
<feature type="compositionally biased region" description="Acidic residues" evidence="4">
    <location>
        <begin position="573"/>
        <end position="586"/>
    </location>
</feature>
<accession>A0A1G4JEA7</accession>
<dbReference type="Pfam" id="PF04003">
    <property type="entry name" value="Utp12"/>
    <property type="match status" value="1"/>
</dbReference>
<evidence type="ECO:0000256" key="1">
    <source>
        <dbReference type="ARBA" id="ARBA00004123"/>
    </source>
</evidence>